<protein>
    <submittedName>
        <fullName evidence="1">Baseplate wedge protein</fullName>
    </submittedName>
</protein>
<organism evidence="1">
    <name type="scientific">Myoviridae sp. ctQf419</name>
    <dbReference type="NCBI Taxonomy" id="2825102"/>
    <lineage>
        <taxon>Viruses</taxon>
        <taxon>Duplodnaviria</taxon>
        <taxon>Heunggongvirae</taxon>
        <taxon>Uroviricota</taxon>
        <taxon>Caudoviricetes</taxon>
    </lineage>
</organism>
<accession>A0A8S5UKL9</accession>
<reference evidence="1" key="1">
    <citation type="journal article" date="2021" name="Proc. Natl. Acad. Sci. U.S.A.">
        <title>A Catalog of Tens of Thousands of Viruses from Human Metagenomes Reveals Hidden Associations with Chronic Diseases.</title>
        <authorList>
            <person name="Tisza M.J."/>
            <person name="Buck C.B."/>
        </authorList>
    </citation>
    <scope>NUCLEOTIDE SEQUENCE</scope>
    <source>
        <strain evidence="1">CtQf419</strain>
    </source>
</reference>
<evidence type="ECO:0000313" key="1">
    <source>
        <dbReference type="EMBL" id="DAF95049.1"/>
    </source>
</evidence>
<dbReference type="Gene3D" id="3.10.350.10">
    <property type="entry name" value="LysM domain"/>
    <property type="match status" value="1"/>
</dbReference>
<dbReference type="InterPro" id="IPR036779">
    <property type="entry name" value="LysM_dom_sf"/>
</dbReference>
<name>A0A8S5UKL9_9CAUD</name>
<proteinExistence type="predicted"/>
<dbReference type="EMBL" id="BK016102">
    <property type="protein sequence ID" value="DAF95049.1"/>
    <property type="molecule type" value="Genomic_DNA"/>
</dbReference>
<sequence>MDKTSRHRFAVRYYDQTDKVGYRGTRPYIEFPLKETDQYHTVADYDRIDLLAYKYYGDCSYWWIIAEANDISNPLHLETGKRLRIPAKSTVYRLVMEV</sequence>